<keyword evidence="4" id="KW-1185">Reference proteome</keyword>
<protein>
    <recommendedName>
        <fullName evidence="2">SHOCT domain-containing protein</fullName>
    </recommendedName>
</protein>
<dbReference type="InterPro" id="IPR018649">
    <property type="entry name" value="SHOCT"/>
</dbReference>
<evidence type="ECO:0000313" key="3">
    <source>
        <dbReference type="EMBL" id="BCD96646.1"/>
    </source>
</evidence>
<dbReference type="Pfam" id="PF09851">
    <property type="entry name" value="SHOCT"/>
    <property type="match status" value="1"/>
</dbReference>
<evidence type="ECO:0000256" key="1">
    <source>
        <dbReference type="SAM" id="MobiDB-lite"/>
    </source>
</evidence>
<name>A0AAN2BJ81_9GAMM</name>
<dbReference type="RefSeq" id="WP_236986134.1">
    <property type="nucleotide sequence ID" value="NZ_AP023086.1"/>
</dbReference>
<organism evidence="3 4">
    <name type="scientific">Marinagarivorans cellulosilyticus</name>
    <dbReference type="NCBI Taxonomy" id="2721545"/>
    <lineage>
        <taxon>Bacteria</taxon>
        <taxon>Pseudomonadati</taxon>
        <taxon>Pseudomonadota</taxon>
        <taxon>Gammaproteobacteria</taxon>
        <taxon>Cellvibrionales</taxon>
        <taxon>Cellvibrionaceae</taxon>
        <taxon>Marinagarivorans</taxon>
    </lineage>
</organism>
<evidence type="ECO:0000259" key="2">
    <source>
        <dbReference type="Pfam" id="PF09851"/>
    </source>
</evidence>
<dbReference type="AlphaFoldDB" id="A0AAN2BJ81"/>
<proteinExistence type="predicted"/>
<feature type="compositionally biased region" description="Low complexity" evidence="1">
    <location>
        <begin position="193"/>
        <end position="216"/>
    </location>
</feature>
<accession>A0AAN2BJ81</accession>
<gene>
    <name evidence="3" type="ORF">MARGE09_P0846</name>
</gene>
<sequence length="262" mass="27897">MQNLTPVGQQTVNDLSCRYNLSYDAVMHMLIAVNNGAGSMAQFNCPELGGGGQWMAGGMTMVGDMFNHGLKNTVNNLCAELANALANNTIFAPNPTTGSQNWWPNGLGQPSSSGGQNNSRYALFPNRLAVEVNGAVTVYDTLDHNIGGVSQQQGSNDSLMFNSQYGNISVSNLPVVSGGGTTSNQNFVQPAVNNAAPVNNPQPQPSQFEQSPSFEPAPSIQPSQSATGDVFQLIEKLANLRDIGAVTEEEYQNKKNDLLSRI</sequence>
<feature type="domain" description="SHOCT" evidence="2">
    <location>
        <begin position="234"/>
        <end position="259"/>
    </location>
</feature>
<dbReference type="KEGG" id="marq:MARGE09_P0846"/>
<reference evidence="3 4" key="1">
    <citation type="journal article" date="2022" name="IScience">
        <title>An ultrasensitive nanofiber-based assay for enzymatic hydrolysis and deep-sea microbial degradation of cellulose.</title>
        <authorList>
            <person name="Tsudome M."/>
            <person name="Tachioka M."/>
            <person name="Miyazaki M."/>
            <person name="Uchimura K."/>
            <person name="Tsuda M."/>
            <person name="Takaki Y."/>
            <person name="Deguchi S."/>
        </authorList>
    </citation>
    <scope>NUCLEOTIDE SEQUENCE [LARGE SCALE GENOMIC DNA]</scope>
    <source>
        <strain evidence="3 4">GE09</strain>
    </source>
</reference>
<dbReference type="EMBL" id="AP023086">
    <property type="protein sequence ID" value="BCD96646.1"/>
    <property type="molecule type" value="Genomic_DNA"/>
</dbReference>
<dbReference type="Proteomes" id="UP001320119">
    <property type="component" value="Chromosome"/>
</dbReference>
<feature type="region of interest" description="Disordered" evidence="1">
    <location>
        <begin position="193"/>
        <end position="227"/>
    </location>
</feature>
<evidence type="ECO:0000313" key="4">
    <source>
        <dbReference type="Proteomes" id="UP001320119"/>
    </source>
</evidence>